<comment type="caution">
    <text evidence="2">The sequence shown here is derived from an EMBL/GenBank/DDBJ whole genome shotgun (WGS) entry which is preliminary data.</text>
</comment>
<dbReference type="InterPro" id="IPR029052">
    <property type="entry name" value="Metallo-depent_PP-like"/>
</dbReference>
<feature type="chain" id="PRO_5040768260" description="Calcineurin-like phosphoesterase domain-containing protein" evidence="1">
    <location>
        <begin position="22"/>
        <end position="339"/>
    </location>
</feature>
<keyword evidence="1" id="KW-0732">Signal</keyword>
<evidence type="ECO:0000313" key="3">
    <source>
        <dbReference type="Proteomes" id="UP001138751"/>
    </source>
</evidence>
<dbReference type="EMBL" id="JAAEDM010000004">
    <property type="protein sequence ID" value="MBR0669994.1"/>
    <property type="molecule type" value="Genomic_DNA"/>
</dbReference>
<reference evidence="2" key="2">
    <citation type="journal article" date="2021" name="Syst. Appl. Microbiol.">
        <title>Roseomonas hellenica sp. nov., isolated from roots of wild-growing Alkanna tinctoria.</title>
        <authorList>
            <person name="Rat A."/>
            <person name="Naranjo H.D."/>
            <person name="Lebbe L."/>
            <person name="Cnockaert M."/>
            <person name="Krigas N."/>
            <person name="Grigoriadou K."/>
            <person name="Maloupa E."/>
            <person name="Willems A."/>
        </authorList>
    </citation>
    <scope>NUCLEOTIDE SEQUENCE</scope>
    <source>
        <strain evidence="2">LMG 31231</strain>
    </source>
</reference>
<keyword evidence="3" id="KW-1185">Reference proteome</keyword>
<evidence type="ECO:0000256" key="1">
    <source>
        <dbReference type="SAM" id="SignalP"/>
    </source>
</evidence>
<sequence>MRLCLPPILVLLLAWALPAGAEPMRFAAFGDMPYRAEDEPRVLTLTAEVNRRAPAFTVFLGDTKSSREPCTEEMLVTRPQRVFARFDRAVIYTPGDNEWTDCAPRGPGESGPADALGRLREAFFGGPTSLGGRPIRLERQGGRGGPFGKETENARWTHARILFATLNLPGVPRPELPGARQVQPEALLILPRLAAAAAVWIDETFAEARRKQARAVVLAFQADLWHPCHMVAAPDCRARPVASGGEAGTRALRDLPYDVGMVLGRIADGARAFRRPVLLLHGDGHTYLVQSWPSDGHGGTIPHATRMMVPGNREVAALLIRADPEARIPFVAELVRAAE</sequence>
<evidence type="ECO:0000313" key="2">
    <source>
        <dbReference type="EMBL" id="MBR0669994.1"/>
    </source>
</evidence>
<accession>A0A9X9WS65</accession>
<name>A0A9X9WS65_9PROT</name>
<dbReference type="RefSeq" id="WP_211860375.1">
    <property type="nucleotide sequence ID" value="NZ_JAAEDM010000004.1"/>
</dbReference>
<evidence type="ECO:0008006" key="4">
    <source>
        <dbReference type="Google" id="ProtNLM"/>
    </source>
</evidence>
<gene>
    <name evidence="2" type="ORF">GXW76_02305</name>
</gene>
<reference evidence="2" key="1">
    <citation type="submission" date="2020-01" db="EMBL/GenBank/DDBJ databases">
        <authorList>
            <person name="Rat A."/>
        </authorList>
    </citation>
    <scope>NUCLEOTIDE SEQUENCE</scope>
    <source>
        <strain evidence="2">LMG 31231</strain>
    </source>
</reference>
<proteinExistence type="predicted"/>
<organism evidence="2 3">
    <name type="scientific">Neoroseomonas soli</name>
    <dbReference type="NCBI Taxonomy" id="1081025"/>
    <lineage>
        <taxon>Bacteria</taxon>
        <taxon>Pseudomonadati</taxon>
        <taxon>Pseudomonadota</taxon>
        <taxon>Alphaproteobacteria</taxon>
        <taxon>Acetobacterales</taxon>
        <taxon>Acetobacteraceae</taxon>
        <taxon>Neoroseomonas</taxon>
    </lineage>
</organism>
<protein>
    <recommendedName>
        <fullName evidence="4">Calcineurin-like phosphoesterase domain-containing protein</fullName>
    </recommendedName>
</protein>
<dbReference type="Proteomes" id="UP001138751">
    <property type="component" value="Unassembled WGS sequence"/>
</dbReference>
<feature type="signal peptide" evidence="1">
    <location>
        <begin position="1"/>
        <end position="21"/>
    </location>
</feature>
<dbReference type="AlphaFoldDB" id="A0A9X9WS65"/>
<dbReference type="SUPFAM" id="SSF56300">
    <property type="entry name" value="Metallo-dependent phosphatases"/>
    <property type="match status" value="1"/>
</dbReference>